<evidence type="ECO:0000256" key="5">
    <source>
        <dbReference type="ARBA" id="ARBA00022884"/>
    </source>
</evidence>
<dbReference type="AlphaFoldDB" id="A0A2R2MU34"/>
<dbReference type="RefSeq" id="XP_023933693.1">
    <property type="nucleotide sequence ID" value="XM_024077925.1"/>
</dbReference>
<dbReference type="Pfam" id="PF04000">
    <property type="entry name" value="Sas10_Utp3"/>
    <property type="match status" value="1"/>
</dbReference>
<dbReference type="GO" id="GO:0005737">
    <property type="term" value="C:cytoplasm"/>
    <property type="evidence" value="ECO:0007669"/>
    <property type="project" value="UniProtKB-SubCell"/>
</dbReference>
<dbReference type="GO" id="GO:0003677">
    <property type="term" value="F:DNA binding"/>
    <property type="evidence" value="ECO:0007669"/>
    <property type="project" value="UniProtKB-KW"/>
</dbReference>
<evidence type="ECO:0000256" key="4">
    <source>
        <dbReference type="ARBA" id="ARBA00022552"/>
    </source>
</evidence>
<reference evidence="10" key="1">
    <citation type="journal article" date="2015" name="Nat. Commun.">
        <title>The Lingula genome provides insights into brachiopod evolution and the origin of phosphate biomineralization.</title>
        <authorList>
            <person name="Luo Y.J."/>
            <person name="Takeuchi T."/>
            <person name="Koyanagi R."/>
            <person name="Yamada L."/>
            <person name="Kanda M."/>
            <person name="Khalturina M."/>
            <person name="Fujie M."/>
            <person name="Yamasaki S.I."/>
            <person name="Endo K."/>
            <person name="Satoh N."/>
        </authorList>
    </citation>
    <scope>NUCLEOTIDE SEQUENCE</scope>
</reference>
<keyword evidence="5 7" id="KW-0694">RNA-binding</keyword>
<dbReference type="GO" id="GO:0003723">
    <property type="term" value="F:RNA binding"/>
    <property type="evidence" value="ECO:0007669"/>
    <property type="project" value="UniProtKB-UniRule"/>
</dbReference>
<comment type="subcellular location">
    <subcellularLocation>
        <location evidence="7">Cytoplasm</location>
    </subcellularLocation>
    <subcellularLocation>
        <location evidence="7">Nucleus</location>
        <location evidence="7">Nucleolus</location>
    </subcellularLocation>
    <subcellularLocation>
        <location evidence="1 7">Nucleus</location>
    </subcellularLocation>
</comment>
<dbReference type="GO" id="GO:0010468">
    <property type="term" value="P:regulation of gene expression"/>
    <property type="evidence" value="ECO:0007669"/>
    <property type="project" value="TreeGrafter"/>
</dbReference>
<dbReference type="InterPro" id="IPR011082">
    <property type="entry name" value="Exosome-assoc_fac/DNA_repair"/>
</dbReference>
<feature type="compositionally biased region" description="Polar residues" evidence="8">
    <location>
        <begin position="140"/>
        <end position="151"/>
    </location>
</feature>
<protein>
    <recommendedName>
        <fullName evidence="3 7">Nuclear nucleic acid-binding protein C1D</fullName>
    </recommendedName>
</protein>
<dbReference type="GO" id="GO:0000460">
    <property type="term" value="P:maturation of 5.8S rRNA"/>
    <property type="evidence" value="ECO:0007669"/>
    <property type="project" value="TreeGrafter"/>
</dbReference>
<evidence type="ECO:0000256" key="6">
    <source>
        <dbReference type="ARBA" id="ARBA00023242"/>
    </source>
</evidence>
<comment type="function">
    <text evidence="7">Plays a role in the recruitment of the exosome to pre-rRNA to mediate the 3'-5' end processing of the 5.8S rRNA.</text>
</comment>
<dbReference type="PANTHER" id="PTHR15341:SF3">
    <property type="entry name" value="NUCLEAR NUCLEIC ACID-BINDING PROTEIN C1D"/>
    <property type="match status" value="1"/>
</dbReference>
<dbReference type="InterPro" id="IPR007146">
    <property type="entry name" value="Sas10/Utp3/C1D"/>
</dbReference>
<comment type="subunit">
    <text evidence="7">Monomer and homodimer.</text>
</comment>
<dbReference type="FunCoup" id="A0A2R2MU34">
    <property type="interactions" value="263"/>
</dbReference>
<evidence type="ECO:0000256" key="3">
    <source>
        <dbReference type="ARBA" id="ARBA00015212"/>
    </source>
</evidence>
<dbReference type="GeneID" id="106178787"/>
<comment type="similarity">
    <text evidence="2 7">Belongs to the C1D family.</text>
</comment>
<accession>A0A2R2MU34</accession>
<evidence type="ECO:0000256" key="2">
    <source>
        <dbReference type="ARBA" id="ARBA00009154"/>
    </source>
</evidence>
<dbReference type="Proteomes" id="UP000085678">
    <property type="component" value="Unplaced"/>
</dbReference>
<sequence length="193" mass="21597">MAAAMAGTSEDFPSEIQDQLSSFDDSLTKVEDTLKPLLMTPLNEVHEKLNPLDCAKVNLVAAYAVNSLFWTYLNVRGENPKEHPVKQELDRIRGYMNRVKEIQEKEKAPKLDKPASKRFVKSALWQAAHAKASAQKDDGASTSQADTSRLQPQPKRQRLNEQNESSKSESGKKEKRTAKCNTGQKNLKIEGTN</sequence>
<keyword evidence="4 7" id="KW-0698">rRNA processing</keyword>
<dbReference type="InParanoid" id="A0A2R2MU34"/>
<gene>
    <name evidence="10" type="primary">LOC106178787</name>
</gene>
<keyword evidence="7" id="KW-0963">Cytoplasm</keyword>
<dbReference type="GO" id="GO:0005730">
    <property type="term" value="C:nucleolus"/>
    <property type="evidence" value="ECO:0007669"/>
    <property type="project" value="UniProtKB-SubCell"/>
</dbReference>
<feature type="region of interest" description="Disordered" evidence="8">
    <location>
        <begin position="127"/>
        <end position="193"/>
    </location>
</feature>
<dbReference type="GO" id="GO:0000178">
    <property type="term" value="C:exosome (RNase complex)"/>
    <property type="evidence" value="ECO:0007669"/>
    <property type="project" value="TreeGrafter"/>
</dbReference>
<dbReference type="OrthoDB" id="1421013at2759"/>
<feature type="compositionally biased region" description="Basic and acidic residues" evidence="8">
    <location>
        <begin position="158"/>
        <end position="172"/>
    </location>
</feature>
<organism evidence="9 10">
    <name type="scientific">Lingula anatina</name>
    <name type="common">Brachiopod</name>
    <name type="synonym">Lingula unguis</name>
    <dbReference type="NCBI Taxonomy" id="7574"/>
    <lineage>
        <taxon>Eukaryota</taxon>
        <taxon>Metazoa</taxon>
        <taxon>Spiralia</taxon>
        <taxon>Lophotrochozoa</taxon>
        <taxon>Brachiopoda</taxon>
        <taxon>Linguliformea</taxon>
        <taxon>Lingulata</taxon>
        <taxon>Lingulida</taxon>
        <taxon>Linguloidea</taxon>
        <taxon>Lingulidae</taxon>
        <taxon>Lingula</taxon>
    </lineage>
</organism>
<proteinExistence type="inferred from homology"/>
<evidence type="ECO:0000313" key="10">
    <source>
        <dbReference type="RefSeq" id="XP_023933693.1"/>
    </source>
</evidence>
<dbReference type="PANTHER" id="PTHR15341">
    <property type="entry name" value="SUN-COR STEROID HORMONE RECEPTOR CO-REPRESSOR"/>
    <property type="match status" value="1"/>
</dbReference>
<evidence type="ECO:0000256" key="1">
    <source>
        <dbReference type="ARBA" id="ARBA00004123"/>
    </source>
</evidence>
<evidence type="ECO:0000256" key="8">
    <source>
        <dbReference type="SAM" id="MobiDB-lite"/>
    </source>
</evidence>
<evidence type="ECO:0000256" key="7">
    <source>
        <dbReference type="RuleBase" id="RU368003"/>
    </source>
</evidence>
<evidence type="ECO:0000313" key="9">
    <source>
        <dbReference type="Proteomes" id="UP000085678"/>
    </source>
</evidence>
<dbReference type="STRING" id="7574.A0A2R2MU34"/>
<reference evidence="10" key="2">
    <citation type="submission" date="2025-08" db="UniProtKB">
        <authorList>
            <consortium name="RefSeq"/>
        </authorList>
    </citation>
    <scope>IDENTIFICATION</scope>
</reference>
<keyword evidence="6 7" id="KW-0539">Nucleus</keyword>
<feature type="compositionally biased region" description="Polar residues" evidence="8">
    <location>
        <begin position="179"/>
        <end position="193"/>
    </location>
</feature>
<dbReference type="KEGG" id="lak:106178787"/>
<dbReference type="OMA" id="REENWEN"/>
<keyword evidence="7" id="KW-0238">DNA-binding</keyword>
<name>A0A2R2MU34_LINAN</name>
<keyword evidence="9" id="KW-1185">Reference proteome</keyword>